<comment type="caution">
    <text evidence="5">The sequence shown here is derived from an EMBL/GenBank/DDBJ whole genome shotgun (WGS) entry which is preliminary data.</text>
</comment>
<feature type="region of interest" description="Disordered" evidence="3">
    <location>
        <begin position="383"/>
        <end position="456"/>
    </location>
</feature>
<dbReference type="STRING" id="7102.A0A2A4K970"/>
<protein>
    <recommendedName>
        <fullName evidence="4">Rootletin-like coiled-coil domain-containing protein</fullName>
    </recommendedName>
</protein>
<feature type="coiled-coil region" evidence="2">
    <location>
        <begin position="552"/>
        <end position="624"/>
    </location>
</feature>
<feature type="domain" description="Rootletin-like coiled-coil" evidence="4">
    <location>
        <begin position="473"/>
        <end position="676"/>
    </location>
</feature>
<dbReference type="AlphaFoldDB" id="A0A2A4K970"/>
<feature type="compositionally biased region" description="Low complexity" evidence="3">
    <location>
        <begin position="741"/>
        <end position="756"/>
    </location>
</feature>
<evidence type="ECO:0000256" key="1">
    <source>
        <dbReference type="ARBA" id="ARBA00023054"/>
    </source>
</evidence>
<evidence type="ECO:0000256" key="2">
    <source>
        <dbReference type="SAM" id="Coils"/>
    </source>
</evidence>
<reference evidence="5" key="1">
    <citation type="submission" date="2017-09" db="EMBL/GenBank/DDBJ databases">
        <title>Contemporary evolution of a Lepidopteran species, Heliothis virescens, in response to modern agricultural practices.</title>
        <authorList>
            <person name="Fritz M.L."/>
            <person name="Deyonke A.M."/>
            <person name="Papanicolaou A."/>
            <person name="Micinski S."/>
            <person name="Westbrook J."/>
            <person name="Gould F."/>
        </authorList>
    </citation>
    <scope>NUCLEOTIDE SEQUENCE [LARGE SCALE GENOMIC DNA]</scope>
    <source>
        <strain evidence="5">HvINT-</strain>
        <tissue evidence="5">Whole body</tissue>
    </source>
</reference>
<evidence type="ECO:0000256" key="3">
    <source>
        <dbReference type="SAM" id="MobiDB-lite"/>
    </source>
</evidence>
<proteinExistence type="predicted"/>
<accession>A0A2A4K970</accession>
<feature type="compositionally biased region" description="Pro residues" evidence="3">
    <location>
        <begin position="528"/>
        <end position="543"/>
    </location>
</feature>
<gene>
    <name evidence="5" type="ORF">B5V51_2636</name>
</gene>
<feature type="region of interest" description="Disordered" evidence="3">
    <location>
        <begin position="707"/>
        <end position="759"/>
    </location>
</feature>
<dbReference type="EMBL" id="NWSH01000017">
    <property type="protein sequence ID" value="PCG80771.1"/>
    <property type="molecule type" value="Genomic_DNA"/>
</dbReference>
<feature type="compositionally biased region" description="Polar residues" evidence="3">
    <location>
        <begin position="511"/>
        <end position="526"/>
    </location>
</feature>
<sequence>MADTSQCPHSARSRAPINEAGATWWELFGDLDRTSQYYVQNEVDDSHNTSKHTEDNKSFNSNNLKVQRALTSKLYGNFIGRTVKNVDPKGKVLKKWREDQAKARYEQARKAVINSLKEKFGVPLHQTNVPSVLNDNKGDNTRAIPTIIITGDNVEETSNSNVNRDGENLEEIVSYCVRARSRAPINEAGATWWELFGDLDRTSQYYVQNEVDDSHNTSKHTEDNKSFNSNNLKVQRALTSKLYGNFIGRTVKNVDPKGKVLKKWREDQAKARYEQARKAVINSLKEKFGVPLHQTNVPSVLNDNKGDNTRAIPTIIITGDNVEETSNSNVNRDGENLEEIVSYCVRGKVEIANAGVEVVSHARRLQMGPGGELAQWRLAPRGSRAAGAEGGLRGLTRIDMPLPSREGLTTPRSARAPIGRRPPSTLPHQRLKKEKSLDSPPEMDSPGGSVSSDLRRQNEELRARLAGEAADHKRRLDAYRRAQQGQAALVSRLQSKVLQYKQRCSELETQMLETTPRSEPSASSTFRAPPPVKTSMALPPPPSASTCASAAVSAADARINDLETALRRLDEEKRKCEKLVQQNNLLRDQLEESHQLNEALTSDLQKLTNDWEALRDEMAIKEDEWKDEEQAFNDYYSNEHHRLLSLWREVVAVKRHFAELQTNTERDLYRVKNDFDSNARELVGMLSGYSINVFAAQNIKPEYQPLSHQGAYQTPQGGYQASQPGYQASQPGYQAQVPHATHPSGHQGSQGHQTTGAGPYSVESMRVDLRDMTAQRDSALAELRERDTRIQRLLGELQELEERCGCAEAACGSASVMRAALEEVARALIHDSDSDAPPAHPAHLHLHDSVIARGAGEVARALIHDSTATRARASAHLTCTTGTHTCNIESVRLRGGGVWLGQRERAALEEWAARSYTTRQRRAPAHPRTCTCTTGTHTCNIGGGVWLGQRDARGAGGWRARSYTTPTATPAAHPAHLHLHDRRRVLGQRDARGAGGSVRARSYTTHSDAPPAIPRTCTCTTGTHTCNIGGGVWLGSVMRAALEEVGALALSIHAACRQRNAGLPSAPTGASLAPAAASGLQCSYSLPPTRWVSNPQV</sequence>
<evidence type="ECO:0000259" key="4">
    <source>
        <dbReference type="Pfam" id="PF15035"/>
    </source>
</evidence>
<feature type="region of interest" description="Disordered" evidence="3">
    <location>
        <begin position="511"/>
        <end position="545"/>
    </location>
</feature>
<organism evidence="5">
    <name type="scientific">Heliothis virescens</name>
    <name type="common">Tobacco budworm moth</name>
    <dbReference type="NCBI Taxonomy" id="7102"/>
    <lineage>
        <taxon>Eukaryota</taxon>
        <taxon>Metazoa</taxon>
        <taxon>Ecdysozoa</taxon>
        <taxon>Arthropoda</taxon>
        <taxon>Hexapoda</taxon>
        <taxon>Insecta</taxon>
        <taxon>Pterygota</taxon>
        <taxon>Neoptera</taxon>
        <taxon>Endopterygota</taxon>
        <taxon>Lepidoptera</taxon>
        <taxon>Glossata</taxon>
        <taxon>Ditrysia</taxon>
        <taxon>Noctuoidea</taxon>
        <taxon>Noctuidae</taxon>
        <taxon>Heliothinae</taxon>
        <taxon>Heliothis</taxon>
    </lineage>
</organism>
<feature type="coiled-coil region" evidence="2">
    <location>
        <begin position="783"/>
        <end position="810"/>
    </location>
</feature>
<keyword evidence="1 2" id="KW-0175">Coiled coil</keyword>
<evidence type="ECO:0000313" key="5">
    <source>
        <dbReference type="EMBL" id="PCG80771.1"/>
    </source>
</evidence>
<feature type="compositionally biased region" description="Polar residues" evidence="3">
    <location>
        <begin position="707"/>
        <end position="733"/>
    </location>
</feature>
<dbReference type="InterPro" id="IPR055167">
    <property type="entry name" value="Rootletin-like_CC"/>
</dbReference>
<dbReference type="Pfam" id="PF15035">
    <property type="entry name" value="Rootletin"/>
    <property type="match status" value="1"/>
</dbReference>
<dbReference type="PANTHER" id="PTHR23159:SF65">
    <property type="entry name" value="ROOTLETIN, ISOFORM D"/>
    <property type="match status" value="1"/>
</dbReference>
<name>A0A2A4K970_HELVI</name>
<dbReference type="PANTHER" id="PTHR23159">
    <property type="entry name" value="CENTROSOMAL PROTEIN 2"/>
    <property type="match status" value="1"/>
</dbReference>